<dbReference type="Proteomes" id="UP000266861">
    <property type="component" value="Unassembled WGS sequence"/>
</dbReference>
<dbReference type="GO" id="GO:0032259">
    <property type="term" value="P:methylation"/>
    <property type="evidence" value="ECO:0007669"/>
    <property type="project" value="UniProtKB-KW"/>
</dbReference>
<proteinExistence type="predicted"/>
<sequence length="548" mass="64343">MSIDYRQEAKDAIDRRDYVSAWNYYTQALIESPKDLALWCNRALVGLNAGFPELTLIDSKRVVFLSLEKGKSMGNDINLQNLVYKARYRLGLAAEKLGLPFLAAREFDLLDTFNSKKNFGNIFEESCHQKKIDMTETYLRQQIILKREYEKRNTKIQISGIGKGWYKFTGNYPWDNRQNERISASMLQKIQAKLDVASDNKLKAVIIRSETDNPKLQLGIKTKQDVPHLTILFEEDPFISIHNRYNLRCDYCINKLSPTAREPGIPLKFPCKNQNCKEVFCNPRCYKKAMELYHRPLCGKDISKIIELSKREIGGLNHHALFLLKLFAIAKERNINPLDIEEIKHFMRLKTNPLFLEGHLVWDPEYESIYNNILSILDITMYDLQYDFWIFITLMNMIGANVFGRTFTDQAAEEKLSSIYPLCALMNHSCCDFVVPQYILPEPSNTVHNLIQDYERRRKRYHRKGYQSYRITLVTHRNLKKGEEIFYPYTQYSNSKPRRHESLLRNFGFMCHCNQCKKESGRYRGKPIAWFLYFPGDERGKNLVELEN</sequence>
<dbReference type="Gene3D" id="1.25.40.10">
    <property type="entry name" value="Tetratricopeptide repeat domain"/>
    <property type="match status" value="1"/>
</dbReference>
<dbReference type="SUPFAM" id="SSF48452">
    <property type="entry name" value="TPR-like"/>
    <property type="match status" value="1"/>
</dbReference>
<keyword evidence="3" id="KW-0949">S-adenosyl-L-methionine</keyword>
<dbReference type="InterPro" id="IPR001214">
    <property type="entry name" value="SET_dom"/>
</dbReference>
<dbReference type="PROSITE" id="PS50280">
    <property type="entry name" value="SET"/>
    <property type="match status" value="1"/>
</dbReference>
<evidence type="ECO:0000259" key="4">
    <source>
        <dbReference type="PROSITE" id="PS50280"/>
    </source>
</evidence>
<evidence type="ECO:0000313" key="6">
    <source>
        <dbReference type="Proteomes" id="UP000266861"/>
    </source>
</evidence>
<dbReference type="InterPro" id="IPR046341">
    <property type="entry name" value="SET_dom_sf"/>
</dbReference>
<keyword evidence="1" id="KW-0489">Methyltransferase</keyword>
<dbReference type="Gene3D" id="6.10.140.2220">
    <property type="match status" value="1"/>
</dbReference>
<dbReference type="GO" id="GO:0042826">
    <property type="term" value="F:histone deacetylase binding"/>
    <property type="evidence" value="ECO:0007669"/>
    <property type="project" value="TreeGrafter"/>
</dbReference>
<dbReference type="GO" id="GO:0008168">
    <property type="term" value="F:methyltransferase activity"/>
    <property type="evidence" value="ECO:0007669"/>
    <property type="project" value="UniProtKB-KW"/>
</dbReference>
<dbReference type="GO" id="GO:0005634">
    <property type="term" value="C:nucleus"/>
    <property type="evidence" value="ECO:0007669"/>
    <property type="project" value="TreeGrafter"/>
</dbReference>
<dbReference type="OrthoDB" id="438641at2759"/>
<dbReference type="AlphaFoldDB" id="A0A397G8H9"/>
<dbReference type="GO" id="GO:0005737">
    <property type="term" value="C:cytoplasm"/>
    <property type="evidence" value="ECO:0007669"/>
    <property type="project" value="TreeGrafter"/>
</dbReference>
<dbReference type="Gene3D" id="1.10.220.160">
    <property type="match status" value="1"/>
</dbReference>
<evidence type="ECO:0000313" key="5">
    <source>
        <dbReference type="EMBL" id="RHZ45928.1"/>
    </source>
</evidence>
<dbReference type="Gene3D" id="2.170.270.10">
    <property type="entry name" value="SET domain"/>
    <property type="match status" value="1"/>
</dbReference>
<accession>A0A397G8H9</accession>
<organism evidence="5 6">
    <name type="scientific">Diversispora epigaea</name>
    <dbReference type="NCBI Taxonomy" id="1348612"/>
    <lineage>
        <taxon>Eukaryota</taxon>
        <taxon>Fungi</taxon>
        <taxon>Fungi incertae sedis</taxon>
        <taxon>Mucoromycota</taxon>
        <taxon>Glomeromycotina</taxon>
        <taxon>Glomeromycetes</taxon>
        <taxon>Diversisporales</taxon>
        <taxon>Diversisporaceae</taxon>
        <taxon>Diversispora</taxon>
    </lineage>
</organism>
<dbReference type="InterPro" id="IPR011990">
    <property type="entry name" value="TPR-like_helical_dom_sf"/>
</dbReference>
<evidence type="ECO:0000256" key="3">
    <source>
        <dbReference type="ARBA" id="ARBA00022691"/>
    </source>
</evidence>
<evidence type="ECO:0000256" key="1">
    <source>
        <dbReference type="ARBA" id="ARBA00022603"/>
    </source>
</evidence>
<dbReference type="EMBL" id="PQFF01000533">
    <property type="protein sequence ID" value="RHZ45928.1"/>
    <property type="molecule type" value="Genomic_DNA"/>
</dbReference>
<feature type="domain" description="SET" evidence="4">
    <location>
        <begin position="202"/>
        <end position="490"/>
    </location>
</feature>
<comment type="caution">
    <text evidence="5">The sequence shown here is derived from an EMBL/GenBank/DDBJ whole genome shotgun (WGS) entry which is preliminary data.</text>
</comment>
<name>A0A397G8H9_9GLOM</name>
<dbReference type="STRING" id="1348612.A0A397G8H9"/>
<dbReference type="PANTHER" id="PTHR46165">
    <property type="entry name" value="SET AND MYND DOMAIN-CONTAINING PROTEIN 4"/>
    <property type="match status" value="1"/>
</dbReference>
<protein>
    <recommendedName>
        <fullName evidence="4">SET domain-containing protein</fullName>
    </recommendedName>
</protein>
<dbReference type="SUPFAM" id="SSF82199">
    <property type="entry name" value="SET domain"/>
    <property type="match status" value="1"/>
</dbReference>
<keyword evidence="6" id="KW-1185">Reference proteome</keyword>
<gene>
    <name evidence="5" type="ORF">Glove_642g33</name>
</gene>
<reference evidence="5 6" key="1">
    <citation type="submission" date="2018-08" db="EMBL/GenBank/DDBJ databases">
        <title>Genome and evolution of the arbuscular mycorrhizal fungus Diversispora epigaea (formerly Glomus versiforme) and its bacterial endosymbionts.</title>
        <authorList>
            <person name="Sun X."/>
            <person name="Fei Z."/>
            <person name="Harrison M."/>
        </authorList>
    </citation>
    <scope>NUCLEOTIDE SEQUENCE [LARGE SCALE GENOMIC DNA]</scope>
    <source>
        <strain evidence="5 6">IT104</strain>
    </source>
</reference>
<keyword evidence="2" id="KW-0808">Transferase</keyword>
<dbReference type="PANTHER" id="PTHR46165:SF2">
    <property type="entry name" value="SET AND MYND DOMAIN-CONTAINING PROTEIN 4"/>
    <property type="match status" value="1"/>
</dbReference>
<dbReference type="InterPro" id="IPR052097">
    <property type="entry name" value="SET-MYND_domain_protein"/>
</dbReference>
<evidence type="ECO:0000256" key="2">
    <source>
        <dbReference type="ARBA" id="ARBA00022679"/>
    </source>
</evidence>